<keyword evidence="7 10" id="KW-0067">ATP-binding</keyword>
<evidence type="ECO:0000256" key="1">
    <source>
        <dbReference type="ARBA" id="ARBA00001946"/>
    </source>
</evidence>
<evidence type="ECO:0000256" key="6">
    <source>
        <dbReference type="ARBA" id="ARBA00022741"/>
    </source>
</evidence>
<keyword evidence="8 10" id="KW-0460">Magnesium</keyword>
<evidence type="ECO:0000256" key="8">
    <source>
        <dbReference type="ARBA" id="ARBA00022842"/>
    </source>
</evidence>
<dbReference type="EMBL" id="CP046415">
    <property type="protein sequence ID" value="QGT79126.1"/>
    <property type="molecule type" value="Genomic_DNA"/>
</dbReference>
<feature type="region of interest" description="Interaction with substrate tRNA" evidence="10">
    <location>
        <begin position="162"/>
        <end position="166"/>
    </location>
</feature>
<dbReference type="KEGG" id="ghl:GM160_09630"/>
<dbReference type="HAMAP" id="MF_00185">
    <property type="entry name" value="IPP_trans"/>
    <property type="match status" value="1"/>
</dbReference>
<dbReference type="InterPro" id="IPR018022">
    <property type="entry name" value="IPT"/>
</dbReference>
<dbReference type="GO" id="GO:0006400">
    <property type="term" value="P:tRNA modification"/>
    <property type="evidence" value="ECO:0007669"/>
    <property type="project" value="TreeGrafter"/>
</dbReference>
<dbReference type="PANTHER" id="PTHR11088:SF60">
    <property type="entry name" value="TRNA DIMETHYLALLYLTRANSFERASE"/>
    <property type="match status" value="1"/>
</dbReference>
<dbReference type="FunFam" id="1.10.20.140:FF:000001">
    <property type="entry name" value="tRNA dimethylallyltransferase"/>
    <property type="match status" value="1"/>
</dbReference>
<keyword evidence="5 10" id="KW-0819">tRNA processing</keyword>
<dbReference type="Gene3D" id="3.40.50.300">
    <property type="entry name" value="P-loop containing nucleotide triphosphate hydrolases"/>
    <property type="match status" value="1"/>
</dbReference>
<evidence type="ECO:0000256" key="10">
    <source>
        <dbReference type="HAMAP-Rule" id="MF_00185"/>
    </source>
</evidence>
<evidence type="ECO:0000256" key="2">
    <source>
        <dbReference type="ARBA" id="ARBA00003213"/>
    </source>
</evidence>
<feature type="site" description="Interaction with substrate tRNA" evidence="10">
    <location>
        <position position="104"/>
    </location>
</feature>
<keyword evidence="15" id="KW-1185">Reference proteome</keyword>
<evidence type="ECO:0000256" key="3">
    <source>
        <dbReference type="ARBA" id="ARBA00005842"/>
    </source>
</evidence>
<comment type="similarity">
    <text evidence="3 10 13">Belongs to the IPP transferase family.</text>
</comment>
<evidence type="ECO:0000256" key="11">
    <source>
        <dbReference type="RuleBase" id="RU003783"/>
    </source>
</evidence>
<evidence type="ECO:0000256" key="13">
    <source>
        <dbReference type="RuleBase" id="RU003785"/>
    </source>
</evidence>
<dbReference type="GO" id="GO:0005524">
    <property type="term" value="F:ATP binding"/>
    <property type="evidence" value="ECO:0007669"/>
    <property type="project" value="UniProtKB-UniRule"/>
</dbReference>
<comment type="subunit">
    <text evidence="10">Monomer.</text>
</comment>
<sequence length="315" mass="34353">MDANVLPIVAIAGPTASGKTALAMRLADRLPVSIISVDSVMIYRDMDIGTAKPEAGLLARYPHALVDIRDPAETYSVEQFCRDALAAIATARDAGRVPLLVGGTMMYFQALLQGISRLPPTDVAIREAVAEEAAASGWPAMHRQLAEVDPVAAARIHATDPQRIGRALEVFRATGKSLSDWQQEHPPVSPLADERLLAVALWPPSTAHTRRAVAERFDAMLEAGFLAEVEALYARGDLHPGMPSMRAVGYRQAWAHLAGEWGFDPMRERAITATRQLAKRQRTWLRSAPHWEAVDAQAVDRVESRIMNFIAGKAS</sequence>
<dbReference type="InterPro" id="IPR027417">
    <property type="entry name" value="P-loop_NTPase"/>
</dbReference>
<dbReference type="NCBIfam" id="TIGR00174">
    <property type="entry name" value="miaA"/>
    <property type="match status" value="1"/>
</dbReference>
<dbReference type="AlphaFoldDB" id="A0A6I6CXJ4"/>
<dbReference type="Gene3D" id="1.10.20.140">
    <property type="match status" value="1"/>
</dbReference>
<evidence type="ECO:0000256" key="7">
    <source>
        <dbReference type="ARBA" id="ARBA00022840"/>
    </source>
</evidence>
<name>A0A6I6CXJ4_9GAMM</name>
<keyword evidence="4 10" id="KW-0808">Transferase</keyword>
<dbReference type="SUPFAM" id="SSF52540">
    <property type="entry name" value="P-loop containing nucleoside triphosphate hydrolases"/>
    <property type="match status" value="1"/>
</dbReference>
<feature type="binding site" evidence="10">
    <location>
        <begin position="13"/>
        <end position="20"/>
    </location>
    <ligand>
        <name>ATP</name>
        <dbReference type="ChEBI" id="CHEBI:30616"/>
    </ligand>
</feature>
<feature type="binding site" evidence="10">
    <location>
        <begin position="15"/>
        <end position="20"/>
    </location>
    <ligand>
        <name>substrate</name>
    </ligand>
</feature>
<accession>A0A6I6CXJ4</accession>
<comment type="function">
    <text evidence="2 10 12">Catalyzes the transfer of a dimethylallyl group onto the adenine at position 37 in tRNAs that read codons beginning with uridine, leading to the formation of N6-(dimethylallyl)adenosine (i(6)A).</text>
</comment>
<gene>
    <name evidence="10 14" type="primary">miaA</name>
    <name evidence="14" type="ORF">GM160_09630</name>
</gene>
<evidence type="ECO:0000256" key="9">
    <source>
        <dbReference type="ARBA" id="ARBA00049563"/>
    </source>
</evidence>
<keyword evidence="6 10" id="KW-0547">Nucleotide-binding</keyword>
<dbReference type="Pfam" id="PF01715">
    <property type="entry name" value="IPPT"/>
    <property type="match status" value="1"/>
</dbReference>
<protein>
    <recommendedName>
        <fullName evidence="10">tRNA dimethylallyltransferase</fullName>
        <ecNumber evidence="10">2.5.1.75</ecNumber>
    </recommendedName>
    <alternativeName>
        <fullName evidence="10">Dimethylallyl diphosphate:tRNA dimethylallyltransferase</fullName>
        <shortName evidence="10">DMAPP:tRNA dimethylallyltransferase</shortName>
        <shortName evidence="10">DMATase</shortName>
    </alternativeName>
    <alternativeName>
        <fullName evidence="10">Isopentenyl-diphosphate:tRNA isopentenyltransferase</fullName>
        <shortName evidence="10">IPP transferase</shortName>
        <shortName evidence="10">IPPT</shortName>
        <shortName evidence="10">IPTase</shortName>
    </alternativeName>
</protein>
<dbReference type="Proteomes" id="UP000427716">
    <property type="component" value="Chromosome"/>
</dbReference>
<evidence type="ECO:0000313" key="15">
    <source>
        <dbReference type="Proteomes" id="UP000427716"/>
    </source>
</evidence>
<dbReference type="InterPro" id="IPR039657">
    <property type="entry name" value="Dimethylallyltransferase"/>
</dbReference>
<evidence type="ECO:0000256" key="5">
    <source>
        <dbReference type="ARBA" id="ARBA00022694"/>
    </source>
</evidence>
<comment type="caution">
    <text evidence="10">Lacks conserved residue(s) required for the propagation of feature annotation.</text>
</comment>
<dbReference type="GO" id="GO:0052381">
    <property type="term" value="F:tRNA dimethylallyltransferase activity"/>
    <property type="evidence" value="ECO:0007669"/>
    <property type="project" value="UniProtKB-UniRule"/>
</dbReference>
<comment type="catalytic activity">
    <reaction evidence="9 10 11">
        <text>adenosine(37) in tRNA + dimethylallyl diphosphate = N(6)-dimethylallyladenosine(37) in tRNA + diphosphate</text>
        <dbReference type="Rhea" id="RHEA:26482"/>
        <dbReference type="Rhea" id="RHEA-COMP:10162"/>
        <dbReference type="Rhea" id="RHEA-COMP:10375"/>
        <dbReference type="ChEBI" id="CHEBI:33019"/>
        <dbReference type="ChEBI" id="CHEBI:57623"/>
        <dbReference type="ChEBI" id="CHEBI:74411"/>
        <dbReference type="ChEBI" id="CHEBI:74415"/>
        <dbReference type="EC" id="2.5.1.75"/>
    </reaction>
</comment>
<dbReference type="RefSeq" id="WP_156574832.1">
    <property type="nucleotide sequence ID" value="NZ_CP046415.1"/>
</dbReference>
<dbReference type="EC" id="2.5.1.75" evidence="10"/>
<dbReference type="PANTHER" id="PTHR11088">
    <property type="entry name" value="TRNA DIMETHYLALLYLTRANSFERASE"/>
    <property type="match status" value="1"/>
</dbReference>
<organism evidence="14 15">
    <name type="scientific">Guyparkeria halophila</name>
    <dbReference type="NCBI Taxonomy" id="47960"/>
    <lineage>
        <taxon>Bacteria</taxon>
        <taxon>Pseudomonadati</taxon>
        <taxon>Pseudomonadota</taxon>
        <taxon>Gammaproteobacteria</taxon>
        <taxon>Chromatiales</taxon>
        <taxon>Thioalkalibacteraceae</taxon>
        <taxon>Guyparkeria</taxon>
    </lineage>
</organism>
<comment type="cofactor">
    <cofactor evidence="1 10">
        <name>Mg(2+)</name>
        <dbReference type="ChEBI" id="CHEBI:18420"/>
    </cofactor>
</comment>
<proteinExistence type="inferred from homology"/>
<evidence type="ECO:0000256" key="12">
    <source>
        <dbReference type="RuleBase" id="RU003784"/>
    </source>
</evidence>
<evidence type="ECO:0000313" key="14">
    <source>
        <dbReference type="EMBL" id="QGT79126.1"/>
    </source>
</evidence>
<reference evidence="14 15" key="1">
    <citation type="submission" date="2019-11" db="EMBL/GenBank/DDBJ databases">
        <authorList>
            <person name="Zhang J."/>
            <person name="Sun C."/>
        </authorList>
    </citation>
    <scope>NUCLEOTIDE SEQUENCE [LARGE SCALE GENOMIC DNA]</scope>
    <source>
        <strain evidence="15">sp2</strain>
    </source>
</reference>
<feature type="region of interest" description="Interaction with substrate tRNA" evidence="10">
    <location>
        <begin position="38"/>
        <end position="41"/>
    </location>
</feature>
<evidence type="ECO:0000256" key="4">
    <source>
        <dbReference type="ARBA" id="ARBA00022679"/>
    </source>
</evidence>
<feature type="site" description="Interaction with substrate tRNA" evidence="10">
    <location>
        <position position="126"/>
    </location>
</feature>